<evidence type="ECO:0000313" key="1">
    <source>
        <dbReference type="EMBL" id="MCS4533013.1"/>
    </source>
</evidence>
<accession>A0ABT2FBX2</accession>
<organism evidence="1 2">
    <name type="scientific">Neisseria montereyensis</name>
    <dbReference type="NCBI Taxonomy" id="2973938"/>
    <lineage>
        <taxon>Bacteria</taxon>
        <taxon>Pseudomonadati</taxon>
        <taxon>Pseudomonadota</taxon>
        <taxon>Betaproteobacteria</taxon>
        <taxon>Neisseriales</taxon>
        <taxon>Neisseriaceae</taxon>
        <taxon>Neisseria</taxon>
    </lineage>
</organism>
<comment type="caution">
    <text evidence="1">The sequence shown here is derived from an EMBL/GenBank/DDBJ whole genome shotgun (WGS) entry which is preliminary data.</text>
</comment>
<reference evidence="1" key="1">
    <citation type="submission" date="2022-08" db="EMBL/GenBank/DDBJ databases">
        <authorList>
            <person name="Volokhov D.V."/>
            <person name="Furtak V.A."/>
            <person name="Zagorodnyaya T.A."/>
        </authorList>
    </citation>
    <scope>NUCLEOTIDE SEQUENCE</scope>
    <source>
        <strain evidence="1">CSL10203-ORH2</strain>
    </source>
</reference>
<dbReference type="RefSeq" id="WP_259290826.1">
    <property type="nucleotide sequence ID" value="NZ_JANUXW010000001.1"/>
</dbReference>
<name>A0ABT2FBX2_9NEIS</name>
<gene>
    <name evidence="1" type="ORF">NXS09_01680</name>
</gene>
<proteinExistence type="predicted"/>
<dbReference type="EMBL" id="JANUXW010000001">
    <property type="protein sequence ID" value="MCS4533013.1"/>
    <property type="molecule type" value="Genomic_DNA"/>
</dbReference>
<sequence>MKNLTKSLVYTKQKKEYQLTELRESKREQPLQNLNLYLENEKGRGVPSLAFDRLSVWNHWNFINHYINNDSVDYNYLAKSTLFSIESNNWDFFIGKLVETYDSAVPLHKAVKVLGQMLYLGWREKAIEYGNFLLKNINSKHYKGGVSKPIHSWFMLELFCKWQKIELDREKLYYPSDLKIYKEVLDNWDTNDSNLLNKLVDKLSDFHINNSDEYVKTDKNGNEFSPDFTSSDYFIFAIEILMWLFIRKDLGLVDYTPDNELMTLKINQFPNQIIPYPKEEIVEQCKAKLKKENPTIEFDL</sequence>
<keyword evidence="2" id="KW-1185">Reference proteome</keyword>
<evidence type="ECO:0000313" key="2">
    <source>
        <dbReference type="Proteomes" id="UP001166947"/>
    </source>
</evidence>
<protein>
    <submittedName>
        <fullName evidence="1">Uncharacterized protein</fullName>
    </submittedName>
</protein>
<dbReference type="Proteomes" id="UP001166947">
    <property type="component" value="Unassembled WGS sequence"/>
</dbReference>
<reference evidence="1" key="2">
    <citation type="journal article" date="2023" name="Curr. Microbiol.">
        <title>Neisseria montereyensis sp. nov., Isolated from Oropharynx of California Sea Lion (Zalophus californianus): Genomic, Phylogenetic, and Phenotypic Study.</title>
        <authorList>
            <person name="Volokhov D.V."/>
            <person name="Zagorodnyaya T.A."/>
            <person name="Furtak V.A."/>
            <person name="Nattanmai G."/>
            <person name="Randall L."/>
            <person name="Jose S."/>
            <person name="Gao Y."/>
            <person name="Gulland F.M."/>
            <person name="Eisenberg T."/>
            <person name="Delmonte P."/>
            <person name="Blom J."/>
            <person name="Mitchell K.K."/>
        </authorList>
    </citation>
    <scope>NUCLEOTIDE SEQUENCE</scope>
    <source>
        <strain evidence="1">CSL10203-ORH2</strain>
    </source>
</reference>